<organism evidence="1">
    <name type="scientific">marine sediment metagenome</name>
    <dbReference type="NCBI Taxonomy" id="412755"/>
    <lineage>
        <taxon>unclassified sequences</taxon>
        <taxon>metagenomes</taxon>
        <taxon>ecological metagenomes</taxon>
    </lineage>
</organism>
<comment type="caution">
    <text evidence="1">The sequence shown here is derived from an EMBL/GenBank/DDBJ whole genome shotgun (WGS) entry which is preliminary data.</text>
</comment>
<dbReference type="AlphaFoldDB" id="X0VTF8"/>
<evidence type="ECO:0000313" key="1">
    <source>
        <dbReference type="EMBL" id="GAG21500.1"/>
    </source>
</evidence>
<feature type="non-terminal residue" evidence="1">
    <location>
        <position position="1"/>
    </location>
</feature>
<sequence>SPIDWEGKFILINEITTKFKEHINEESDQINIKWMGRALKRLNLLVDKRRKAKGREVLIDFNKARKKVMIFKPRWDGKDRRKVQDKLSFSDRRRSKE</sequence>
<gene>
    <name evidence="1" type="ORF">S01H1_56810</name>
</gene>
<reference evidence="1" key="1">
    <citation type="journal article" date="2014" name="Front. Microbiol.">
        <title>High frequency of phylogenetically diverse reductive dehalogenase-homologous genes in deep subseafloor sedimentary metagenomes.</title>
        <authorList>
            <person name="Kawai M."/>
            <person name="Futagami T."/>
            <person name="Toyoda A."/>
            <person name="Takaki Y."/>
            <person name="Nishi S."/>
            <person name="Hori S."/>
            <person name="Arai W."/>
            <person name="Tsubouchi T."/>
            <person name="Morono Y."/>
            <person name="Uchiyama I."/>
            <person name="Ito T."/>
            <person name="Fujiyama A."/>
            <person name="Inagaki F."/>
            <person name="Takami H."/>
        </authorList>
    </citation>
    <scope>NUCLEOTIDE SEQUENCE</scope>
    <source>
        <strain evidence="1">Expedition CK06-06</strain>
    </source>
</reference>
<dbReference type="EMBL" id="BARS01037015">
    <property type="protein sequence ID" value="GAG21500.1"/>
    <property type="molecule type" value="Genomic_DNA"/>
</dbReference>
<proteinExistence type="predicted"/>
<name>X0VTF8_9ZZZZ</name>
<protein>
    <submittedName>
        <fullName evidence="1">Uncharacterized protein</fullName>
    </submittedName>
</protein>
<accession>X0VTF8</accession>